<evidence type="ECO:0000313" key="2">
    <source>
        <dbReference type="Proteomes" id="UP000499080"/>
    </source>
</evidence>
<comment type="caution">
    <text evidence="1">The sequence shown here is derived from an EMBL/GenBank/DDBJ whole genome shotgun (WGS) entry which is preliminary data.</text>
</comment>
<keyword evidence="2" id="KW-1185">Reference proteome</keyword>
<name>A0A4Y2J7E8_ARAVE</name>
<evidence type="ECO:0000313" key="1">
    <source>
        <dbReference type="EMBL" id="GBM85539.1"/>
    </source>
</evidence>
<reference evidence="1 2" key="1">
    <citation type="journal article" date="2019" name="Sci. Rep.">
        <title>Orb-weaving spider Araneus ventricosus genome elucidates the spidroin gene catalogue.</title>
        <authorList>
            <person name="Kono N."/>
            <person name="Nakamura H."/>
            <person name="Ohtoshi R."/>
            <person name="Moran D.A.P."/>
            <person name="Shinohara A."/>
            <person name="Yoshida Y."/>
            <person name="Fujiwara M."/>
            <person name="Mori M."/>
            <person name="Tomita M."/>
            <person name="Arakawa K."/>
        </authorList>
    </citation>
    <scope>NUCLEOTIDE SEQUENCE [LARGE SCALE GENOMIC DNA]</scope>
</reference>
<dbReference type="AlphaFoldDB" id="A0A4Y2J7E8"/>
<proteinExistence type="predicted"/>
<organism evidence="1 2">
    <name type="scientific">Araneus ventricosus</name>
    <name type="common">Orbweaver spider</name>
    <name type="synonym">Epeira ventricosa</name>
    <dbReference type="NCBI Taxonomy" id="182803"/>
    <lineage>
        <taxon>Eukaryota</taxon>
        <taxon>Metazoa</taxon>
        <taxon>Ecdysozoa</taxon>
        <taxon>Arthropoda</taxon>
        <taxon>Chelicerata</taxon>
        <taxon>Arachnida</taxon>
        <taxon>Araneae</taxon>
        <taxon>Araneomorphae</taxon>
        <taxon>Entelegynae</taxon>
        <taxon>Araneoidea</taxon>
        <taxon>Araneidae</taxon>
        <taxon>Araneus</taxon>
    </lineage>
</organism>
<protein>
    <submittedName>
        <fullName evidence="1">Uncharacterized protein</fullName>
    </submittedName>
</protein>
<gene>
    <name evidence="1" type="ORF">AVEN_10233_1</name>
</gene>
<sequence length="107" mass="12740">MPPKLTFHYHTCIEVERLEYSKPDRNQIATQSRKLYCHLRLSRNAREEAPCMCNLEMHRVHMQLHPTLSMGELLNENRSFLVASEKMIKAGWIRRPCHPRRECVLLI</sequence>
<dbReference type="Proteomes" id="UP000499080">
    <property type="component" value="Unassembled WGS sequence"/>
</dbReference>
<dbReference type="EMBL" id="BGPR01003242">
    <property type="protein sequence ID" value="GBM85539.1"/>
    <property type="molecule type" value="Genomic_DNA"/>
</dbReference>
<accession>A0A4Y2J7E8</accession>